<evidence type="ECO:0000256" key="2">
    <source>
        <dbReference type="ARBA" id="ARBA00022679"/>
    </source>
</evidence>
<keyword evidence="3" id="KW-0028">Amino-acid biosynthesis</keyword>
<feature type="domain" description="Glycosyl transferase family 3" evidence="5">
    <location>
        <begin position="75"/>
        <end position="329"/>
    </location>
</feature>
<dbReference type="InterPro" id="IPR035902">
    <property type="entry name" value="Nuc_phospho_transferase"/>
</dbReference>
<keyword evidence="3" id="KW-0822">Tryptophan biosynthesis</keyword>
<keyword evidence="1" id="KW-0328">Glycosyltransferase</keyword>
<protein>
    <recommendedName>
        <fullName evidence="5">Glycosyl transferase family 3 domain-containing protein</fullName>
    </recommendedName>
</protein>
<gene>
    <name evidence="6" type="ORF">NX794_13745</name>
</gene>
<dbReference type="PANTHER" id="PTHR43285:SF2">
    <property type="entry name" value="ANTHRANILATE PHOSPHORIBOSYLTRANSFERASE"/>
    <property type="match status" value="1"/>
</dbReference>
<proteinExistence type="predicted"/>
<organism evidence="6 7">
    <name type="scientific">Streptomyces pyxinicus</name>
    <dbReference type="NCBI Taxonomy" id="2970331"/>
    <lineage>
        <taxon>Bacteria</taxon>
        <taxon>Bacillati</taxon>
        <taxon>Actinomycetota</taxon>
        <taxon>Actinomycetes</taxon>
        <taxon>Kitasatosporales</taxon>
        <taxon>Streptomycetaceae</taxon>
        <taxon>Streptomyces</taxon>
    </lineage>
</organism>
<name>A0ABT2B159_9ACTN</name>
<dbReference type="RefSeq" id="WP_258778773.1">
    <property type="nucleotide sequence ID" value="NZ_JANUGP010000008.1"/>
</dbReference>
<sequence>MHEAVTTLLRRERPVEAPVWRSFWDRLREGGLRKGESVALLASLATRVPDRTTLTGFLDSLSGHRPAEVPDEVGAAVNIVGTGGGPRTFNISTAAALVAAAMGVRVVKTGSRAYTGGLGSVDLLELLGVPLTTSYDETRASLEEYGIAFAGAFVYPPELGLLARHVQPLDIRQLGGFVNAFGPFLARMPAQAQLTGVADARLVTGLRHAGGHLARGGVRSVWLCTNDAGADELVSFVPNRVYTCEGTWEDEFVLDPSRLGLRPGSPDELRPRPTHPVAHFHEVLSGRGAPVAAETVALNAAALAVAGRLTGDWGAALDAARAVIQDGRAVGLLCRMRSSAAAHV</sequence>
<evidence type="ECO:0000256" key="3">
    <source>
        <dbReference type="ARBA" id="ARBA00022822"/>
    </source>
</evidence>
<dbReference type="Gene3D" id="3.40.1030.10">
    <property type="entry name" value="Nucleoside phosphorylase/phosphoribosyltransferase catalytic domain"/>
    <property type="match status" value="1"/>
</dbReference>
<keyword evidence="2" id="KW-0808">Transferase</keyword>
<reference evidence="6 7" key="1">
    <citation type="submission" date="2022-08" db="EMBL/GenBank/DDBJ databases">
        <authorList>
            <person name="Somphong A."/>
            <person name="Phongsopitanun W."/>
        </authorList>
    </citation>
    <scope>NUCLEOTIDE SEQUENCE [LARGE SCALE GENOMIC DNA]</scope>
    <source>
        <strain evidence="6 7">LP11</strain>
    </source>
</reference>
<dbReference type="SUPFAM" id="SSF52418">
    <property type="entry name" value="Nucleoside phosphorylase/phosphoribosyltransferase catalytic domain"/>
    <property type="match status" value="1"/>
</dbReference>
<dbReference type="Pfam" id="PF00591">
    <property type="entry name" value="Glycos_transf_3"/>
    <property type="match status" value="1"/>
</dbReference>
<evidence type="ECO:0000256" key="1">
    <source>
        <dbReference type="ARBA" id="ARBA00022676"/>
    </source>
</evidence>
<dbReference type="PANTHER" id="PTHR43285">
    <property type="entry name" value="ANTHRANILATE PHOSPHORIBOSYLTRANSFERASE"/>
    <property type="match status" value="1"/>
</dbReference>
<dbReference type="InterPro" id="IPR005940">
    <property type="entry name" value="Anthranilate_Pribosyl_Tfrase"/>
</dbReference>
<evidence type="ECO:0000313" key="7">
    <source>
        <dbReference type="Proteomes" id="UP001205612"/>
    </source>
</evidence>
<evidence type="ECO:0000256" key="4">
    <source>
        <dbReference type="ARBA" id="ARBA00023141"/>
    </source>
</evidence>
<dbReference type="EMBL" id="JANUGP010000008">
    <property type="protein sequence ID" value="MCS0602262.1"/>
    <property type="molecule type" value="Genomic_DNA"/>
</dbReference>
<evidence type="ECO:0000313" key="6">
    <source>
        <dbReference type="EMBL" id="MCS0602262.1"/>
    </source>
</evidence>
<accession>A0ABT2B159</accession>
<keyword evidence="4" id="KW-0057">Aromatic amino acid biosynthesis</keyword>
<dbReference type="Proteomes" id="UP001205612">
    <property type="component" value="Unassembled WGS sequence"/>
</dbReference>
<dbReference type="InterPro" id="IPR000312">
    <property type="entry name" value="Glycosyl_Trfase_fam3"/>
</dbReference>
<evidence type="ECO:0000259" key="5">
    <source>
        <dbReference type="Pfam" id="PF00591"/>
    </source>
</evidence>
<comment type="caution">
    <text evidence="6">The sequence shown here is derived from an EMBL/GenBank/DDBJ whole genome shotgun (WGS) entry which is preliminary data.</text>
</comment>
<keyword evidence="7" id="KW-1185">Reference proteome</keyword>